<proteinExistence type="predicted"/>
<keyword evidence="2" id="KW-1185">Reference proteome</keyword>
<evidence type="ECO:0000313" key="2">
    <source>
        <dbReference type="Proteomes" id="UP000799766"/>
    </source>
</evidence>
<gene>
    <name evidence="1" type="ORF">BDY21DRAFT_85391</name>
</gene>
<name>A0A6A6PBP1_9PEZI</name>
<dbReference type="AlphaFoldDB" id="A0A6A6PBP1"/>
<evidence type="ECO:0000313" key="1">
    <source>
        <dbReference type="EMBL" id="KAF2461401.1"/>
    </source>
</evidence>
<sequence>MTIRTRSVASRLANEGDIIAVEPMEAAQAHTLLDNELEHRQARVILLSWAEALGKTMESPEIQTSPTG</sequence>
<dbReference type="EMBL" id="MU001671">
    <property type="protein sequence ID" value="KAF2461401.1"/>
    <property type="molecule type" value="Genomic_DNA"/>
</dbReference>
<accession>A0A6A6PBP1</accession>
<organism evidence="1 2">
    <name type="scientific">Lineolata rhizophorae</name>
    <dbReference type="NCBI Taxonomy" id="578093"/>
    <lineage>
        <taxon>Eukaryota</taxon>
        <taxon>Fungi</taxon>
        <taxon>Dikarya</taxon>
        <taxon>Ascomycota</taxon>
        <taxon>Pezizomycotina</taxon>
        <taxon>Dothideomycetes</taxon>
        <taxon>Dothideomycetes incertae sedis</taxon>
        <taxon>Lineolatales</taxon>
        <taxon>Lineolataceae</taxon>
        <taxon>Lineolata</taxon>
    </lineage>
</organism>
<dbReference type="Proteomes" id="UP000799766">
    <property type="component" value="Unassembled WGS sequence"/>
</dbReference>
<protein>
    <submittedName>
        <fullName evidence="1">Uncharacterized protein</fullName>
    </submittedName>
</protein>
<reference evidence="1" key="1">
    <citation type="journal article" date="2020" name="Stud. Mycol.">
        <title>101 Dothideomycetes genomes: a test case for predicting lifestyles and emergence of pathogens.</title>
        <authorList>
            <person name="Haridas S."/>
            <person name="Albert R."/>
            <person name="Binder M."/>
            <person name="Bloem J."/>
            <person name="Labutti K."/>
            <person name="Salamov A."/>
            <person name="Andreopoulos B."/>
            <person name="Baker S."/>
            <person name="Barry K."/>
            <person name="Bills G."/>
            <person name="Bluhm B."/>
            <person name="Cannon C."/>
            <person name="Castanera R."/>
            <person name="Culley D."/>
            <person name="Daum C."/>
            <person name="Ezra D."/>
            <person name="Gonzalez J."/>
            <person name="Henrissat B."/>
            <person name="Kuo A."/>
            <person name="Liang C."/>
            <person name="Lipzen A."/>
            <person name="Lutzoni F."/>
            <person name="Magnuson J."/>
            <person name="Mondo S."/>
            <person name="Nolan M."/>
            <person name="Ohm R."/>
            <person name="Pangilinan J."/>
            <person name="Park H.-J."/>
            <person name="Ramirez L."/>
            <person name="Alfaro M."/>
            <person name="Sun H."/>
            <person name="Tritt A."/>
            <person name="Yoshinaga Y."/>
            <person name="Zwiers L.-H."/>
            <person name="Turgeon B."/>
            <person name="Goodwin S."/>
            <person name="Spatafora J."/>
            <person name="Crous P."/>
            <person name="Grigoriev I."/>
        </authorList>
    </citation>
    <scope>NUCLEOTIDE SEQUENCE</scope>
    <source>
        <strain evidence="1">ATCC 16933</strain>
    </source>
</reference>